<dbReference type="PROSITE" id="PS01281">
    <property type="entry name" value="GIDA_2"/>
    <property type="match status" value="1"/>
</dbReference>
<dbReference type="Pfam" id="PF13932">
    <property type="entry name" value="SAM_GIDA_C"/>
    <property type="match status" value="1"/>
</dbReference>
<proteinExistence type="inferred from homology"/>
<dbReference type="Proteomes" id="UP001324634">
    <property type="component" value="Chromosome"/>
</dbReference>
<dbReference type="InterPro" id="IPR004416">
    <property type="entry name" value="MnmG"/>
</dbReference>
<evidence type="ECO:0000256" key="7">
    <source>
        <dbReference type="ARBA" id="ARBA00022827"/>
    </source>
</evidence>
<sequence length="614" mass="68540">MKTFDIMVVGGGHAGIEAAYIASQFNLDVAIITIPGIGLGSAPCNPSVGGVGKGQVVRELDALGGLMGILADKAGIQFRTLNDSKGFAVQSSRVQIDKDKYSEEAEKVIASIPNITVIREKVVSIEKTDVFTVKAQNTYTAKKIIMTVGTFLNGKLHTGSEQTAGGRVGCDKSAGLQDLFAEIKTRPQRFKTGTPPRLDKDTIDYSKLEEQPSDSTVRNFHCLHTPFERHISQVSCWLARTNLNTMEIIRANKEKSPMFNGQIKGVGARYCPSIEDKAYRYPDKQVHHVFIEPEGLDLDTMYPSGISSSLPKEVQEEYVRSIEGLEKAEIKVYGYAVEYDVIDTTDLKLTLEHVQIENLYFAGQVNGTSGYEEAAGQGFIAGANAALSVLGLDPLILSRHESYIGVMIEDLTSNTRDEPYRLFTARSENRLFIREDNSLLRMSPYRTSFMLNLPIDKYQRDFIAQYEELMNFCDETMISEKSPLMKQFSGEGELQQLVRRMSVSEILRQAWLNPITTLETILSHHGLMLDYDLIRTVAISKKYDGYIKRSEDQFAKLKKMDNMRIDWEAITASSNISFECKQRIARIKPDTFGQLKLIEGIRPATLAVVAAKAL</sequence>
<dbReference type="GO" id="GO:0030488">
    <property type="term" value="P:tRNA methylation"/>
    <property type="evidence" value="ECO:0007669"/>
    <property type="project" value="TreeGrafter"/>
</dbReference>
<dbReference type="PANTHER" id="PTHR11806">
    <property type="entry name" value="GLUCOSE INHIBITED DIVISION PROTEIN A"/>
    <property type="match status" value="1"/>
</dbReference>
<dbReference type="GO" id="GO:0050660">
    <property type="term" value="F:flavin adenine dinucleotide binding"/>
    <property type="evidence" value="ECO:0007669"/>
    <property type="project" value="InterPro"/>
</dbReference>
<evidence type="ECO:0000256" key="4">
    <source>
        <dbReference type="ARBA" id="ARBA00020461"/>
    </source>
</evidence>
<dbReference type="InterPro" id="IPR040131">
    <property type="entry name" value="MnmG_N"/>
</dbReference>
<keyword evidence="7" id="KW-0274">FAD</keyword>
<dbReference type="PROSITE" id="PS01280">
    <property type="entry name" value="GIDA_1"/>
    <property type="match status" value="1"/>
</dbReference>
<dbReference type="InterPro" id="IPR020595">
    <property type="entry name" value="MnmG-rel_CS"/>
</dbReference>
<dbReference type="GO" id="GO:0005829">
    <property type="term" value="C:cytosol"/>
    <property type="evidence" value="ECO:0007669"/>
    <property type="project" value="TreeGrafter"/>
</dbReference>
<protein>
    <recommendedName>
        <fullName evidence="4">tRNA uridine 5-carboxymethylaminomethyl modification enzyme MnmG</fullName>
    </recommendedName>
    <alternativeName>
        <fullName evidence="10">Glucose-inhibited division protein A</fullName>
    </alternativeName>
</protein>
<evidence type="ECO:0000256" key="5">
    <source>
        <dbReference type="ARBA" id="ARBA00022630"/>
    </source>
</evidence>
<comment type="subunit">
    <text evidence="9">Homodimer. Heterotetramer of two MnmE and two MnmG subunits.</text>
</comment>
<evidence type="ECO:0000259" key="11">
    <source>
        <dbReference type="SMART" id="SM01228"/>
    </source>
</evidence>
<keyword evidence="8" id="KW-0520">NAD</keyword>
<dbReference type="InterPro" id="IPR002218">
    <property type="entry name" value="MnmG-rel"/>
</dbReference>
<keyword evidence="13" id="KW-1185">Reference proteome</keyword>
<comment type="similarity">
    <text evidence="3">Belongs to the MnmG family.</text>
</comment>
<comment type="cofactor">
    <cofactor evidence="1">
        <name>FAD</name>
        <dbReference type="ChEBI" id="CHEBI:57692"/>
    </cofactor>
</comment>
<keyword evidence="6" id="KW-0819">tRNA processing</keyword>
<dbReference type="InterPro" id="IPR044920">
    <property type="entry name" value="MnmG_C_subdom_sf"/>
</dbReference>
<dbReference type="GO" id="GO:0002098">
    <property type="term" value="P:tRNA wobble uridine modification"/>
    <property type="evidence" value="ECO:0007669"/>
    <property type="project" value="InterPro"/>
</dbReference>
<reference evidence="12 13" key="1">
    <citation type="submission" date="2023-11" db="EMBL/GenBank/DDBJ databases">
        <title>Peredibacter starrii A3.12.</title>
        <authorList>
            <person name="Mitchell R.J."/>
        </authorList>
    </citation>
    <scope>NUCLEOTIDE SEQUENCE [LARGE SCALE GENOMIC DNA]</scope>
    <source>
        <strain evidence="12 13">A3.12</strain>
    </source>
</reference>
<evidence type="ECO:0000256" key="2">
    <source>
        <dbReference type="ARBA" id="ARBA00003717"/>
    </source>
</evidence>
<dbReference type="RefSeq" id="WP_321395776.1">
    <property type="nucleotide sequence ID" value="NZ_CP139487.1"/>
</dbReference>
<organism evidence="12 13">
    <name type="scientific">Peredibacter starrii</name>
    <dbReference type="NCBI Taxonomy" id="28202"/>
    <lineage>
        <taxon>Bacteria</taxon>
        <taxon>Pseudomonadati</taxon>
        <taxon>Bdellovibrionota</taxon>
        <taxon>Bacteriovoracia</taxon>
        <taxon>Bacteriovoracales</taxon>
        <taxon>Bacteriovoracaceae</taxon>
        <taxon>Peredibacter</taxon>
    </lineage>
</organism>
<dbReference type="InterPro" id="IPR036188">
    <property type="entry name" value="FAD/NAD-bd_sf"/>
</dbReference>
<dbReference type="SUPFAM" id="SSF51905">
    <property type="entry name" value="FAD/NAD(P)-binding domain"/>
    <property type="match status" value="1"/>
</dbReference>
<dbReference type="Gene3D" id="3.50.50.60">
    <property type="entry name" value="FAD/NAD(P)-binding domain"/>
    <property type="match status" value="2"/>
</dbReference>
<evidence type="ECO:0000256" key="8">
    <source>
        <dbReference type="ARBA" id="ARBA00023027"/>
    </source>
</evidence>
<dbReference type="Gene3D" id="1.10.150.570">
    <property type="entry name" value="GidA associated domain, C-terminal subdomain"/>
    <property type="match status" value="1"/>
</dbReference>
<evidence type="ECO:0000256" key="3">
    <source>
        <dbReference type="ARBA" id="ARBA00007653"/>
    </source>
</evidence>
<dbReference type="NCBIfam" id="TIGR00136">
    <property type="entry name" value="mnmG_gidA"/>
    <property type="match status" value="1"/>
</dbReference>
<gene>
    <name evidence="12" type="primary">mnmG</name>
    <name evidence="12" type="ORF">SOO65_01390</name>
</gene>
<keyword evidence="5" id="KW-0285">Flavoprotein</keyword>
<dbReference type="PANTHER" id="PTHR11806:SF0">
    <property type="entry name" value="PROTEIN MTO1 HOMOLOG, MITOCHONDRIAL"/>
    <property type="match status" value="1"/>
</dbReference>
<comment type="function">
    <text evidence="2">NAD-binding protein involved in the addition of a carboxymethylaminomethyl (cmnm) group at the wobble position (U34) of certain tRNAs, forming tRNA-cmnm(5)s(2)U34.</text>
</comment>
<dbReference type="EMBL" id="CP139487">
    <property type="protein sequence ID" value="WPU65395.1"/>
    <property type="molecule type" value="Genomic_DNA"/>
</dbReference>
<evidence type="ECO:0000256" key="10">
    <source>
        <dbReference type="ARBA" id="ARBA00031800"/>
    </source>
</evidence>
<evidence type="ECO:0000256" key="1">
    <source>
        <dbReference type="ARBA" id="ARBA00001974"/>
    </source>
</evidence>
<dbReference type="SMART" id="SM01228">
    <property type="entry name" value="GIDA_assoc_3"/>
    <property type="match status" value="1"/>
</dbReference>
<evidence type="ECO:0000313" key="12">
    <source>
        <dbReference type="EMBL" id="WPU65395.1"/>
    </source>
</evidence>
<dbReference type="InterPro" id="IPR026904">
    <property type="entry name" value="MnmG_C"/>
</dbReference>
<evidence type="ECO:0000256" key="9">
    <source>
        <dbReference type="ARBA" id="ARBA00025948"/>
    </source>
</evidence>
<dbReference type="AlphaFoldDB" id="A0AAX4HQ12"/>
<evidence type="ECO:0000313" key="13">
    <source>
        <dbReference type="Proteomes" id="UP001324634"/>
    </source>
</evidence>
<dbReference type="KEGG" id="psti:SOO65_01390"/>
<evidence type="ECO:0000256" key="6">
    <source>
        <dbReference type="ARBA" id="ARBA00022694"/>
    </source>
</evidence>
<name>A0AAX4HQ12_9BACT</name>
<dbReference type="InterPro" id="IPR047001">
    <property type="entry name" value="MnmG_C_subdom"/>
</dbReference>
<feature type="domain" description="tRNA uridine 5-carboxymethylaminomethyl modification enzyme C-terminal subdomain" evidence="11">
    <location>
        <begin position="541"/>
        <end position="611"/>
    </location>
</feature>
<dbReference type="Pfam" id="PF01134">
    <property type="entry name" value="GIDA"/>
    <property type="match status" value="1"/>
</dbReference>
<accession>A0AAX4HQ12</accession>